<comment type="caution">
    <text evidence="3">The sequence shown here is derived from an EMBL/GenBank/DDBJ whole genome shotgun (WGS) entry which is preliminary data.</text>
</comment>
<dbReference type="Proteomes" id="UP001497497">
    <property type="component" value="Unassembled WGS sequence"/>
</dbReference>
<keyword evidence="2" id="KW-0812">Transmembrane</keyword>
<proteinExistence type="predicted"/>
<evidence type="ECO:0008006" key="5">
    <source>
        <dbReference type="Google" id="ProtNLM"/>
    </source>
</evidence>
<gene>
    <name evidence="3" type="ORF">GSLYS_00005696001</name>
</gene>
<name>A0AAV2HCN5_LYMST</name>
<keyword evidence="4" id="KW-1185">Reference proteome</keyword>
<feature type="region of interest" description="Disordered" evidence="1">
    <location>
        <begin position="1"/>
        <end position="25"/>
    </location>
</feature>
<evidence type="ECO:0000256" key="2">
    <source>
        <dbReference type="SAM" id="Phobius"/>
    </source>
</evidence>
<dbReference type="AlphaFoldDB" id="A0AAV2HCN5"/>
<feature type="transmembrane region" description="Helical" evidence="2">
    <location>
        <begin position="35"/>
        <end position="55"/>
    </location>
</feature>
<evidence type="ECO:0000256" key="1">
    <source>
        <dbReference type="SAM" id="MobiDB-lite"/>
    </source>
</evidence>
<reference evidence="3 4" key="1">
    <citation type="submission" date="2024-04" db="EMBL/GenBank/DDBJ databases">
        <authorList>
            <consortium name="Genoscope - CEA"/>
            <person name="William W."/>
        </authorList>
    </citation>
    <scope>NUCLEOTIDE SEQUENCE [LARGE SCALE GENOMIC DNA]</scope>
</reference>
<keyword evidence="2" id="KW-0472">Membrane</keyword>
<feature type="compositionally biased region" description="Polar residues" evidence="1">
    <location>
        <begin position="1"/>
        <end position="12"/>
    </location>
</feature>
<organism evidence="3 4">
    <name type="scientific">Lymnaea stagnalis</name>
    <name type="common">Great pond snail</name>
    <name type="synonym">Helix stagnalis</name>
    <dbReference type="NCBI Taxonomy" id="6523"/>
    <lineage>
        <taxon>Eukaryota</taxon>
        <taxon>Metazoa</taxon>
        <taxon>Spiralia</taxon>
        <taxon>Lophotrochozoa</taxon>
        <taxon>Mollusca</taxon>
        <taxon>Gastropoda</taxon>
        <taxon>Heterobranchia</taxon>
        <taxon>Euthyneura</taxon>
        <taxon>Panpulmonata</taxon>
        <taxon>Hygrophila</taxon>
        <taxon>Lymnaeoidea</taxon>
        <taxon>Lymnaeidae</taxon>
        <taxon>Lymnaea</taxon>
    </lineage>
</organism>
<evidence type="ECO:0000313" key="4">
    <source>
        <dbReference type="Proteomes" id="UP001497497"/>
    </source>
</evidence>
<dbReference type="EMBL" id="CAXITT010000094">
    <property type="protein sequence ID" value="CAL1531601.1"/>
    <property type="molecule type" value="Genomic_DNA"/>
</dbReference>
<evidence type="ECO:0000313" key="3">
    <source>
        <dbReference type="EMBL" id="CAL1531601.1"/>
    </source>
</evidence>
<protein>
    <recommendedName>
        <fullName evidence="5">Spaetzle domain-containing protein</fullName>
    </recommendedName>
</protein>
<keyword evidence="2" id="KW-1133">Transmembrane helix</keyword>
<accession>A0AAV2HCN5</accession>
<sequence>MNSKDPNNTTTVGLIDGNRQKPGMGKAQTSSVARIWIVLTLVFLAVSIGLSGYIISVKVVESQATTSASKEYIRVMYETYFKTPEEQKIFEEQYFRENTEDTAEPAEPDFNRTQLSSCFFTCSAQPTNPIYKNSTNRWIRAAVRSPLMEWLTLYKTVHSLTKRDVNTALGDKINQGCCISRHFFTTPDTDLKNFNKNVTLATIGNRRQYFPAQKCDHAVGCTGCGCAQERGNYAAVVNNPLYPRSSSAQYALIGIQIPRSGCCKCLNNRSPPTK</sequence>